<feature type="transmembrane region" description="Helical" evidence="1">
    <location>
        <begin position="5"/>
        <end position="24"/>
    </location>
</feature>
<name>A0A0B6VSW6_9CAUD</name>
<feature type="transmembrane region" description="Helical" evidence="1">
    <location>
        <begin position="30"/>
        <end position="47"/>
    </location>
</feature>
<keyword evidence="3" id="KW-1185">Reference proteome</keyword>
<reference evidence="2 3" key="1">
    <citation type="submission" date="2015-02" db="EMBL/GenBank/DDBJ databases">
        <title>Complete genome sequences of Edwardsiella bacteriophages, PEi20 and PEi26.</title>
        <authorList>
            <person name="Yasuike M."/>
            <person name="Nishiki I."/>
            <person name="Iwasaki Y."/>
            <person name="Nakamura Y."/>
            <person name="Fujiwara A."/>
            <person name="Hassan E.S."/>
            <person name="Mahmoud M.M."/>
            <person name="Kawato Y."/>
            <person name="Nagai S."/>
            <person name="Kobayashi T."/>
            <person name="Ototake M."/>
            <person name="Nakai T."/>
        </authorList>
    </citation>
    <scope>NUCLEOTIDE SEQUENCE [LARGE SCALE GENOMIC DNA]</scope>
</reference>
<keyword evidence="1" id="KW-0812">Transmembrane</keyword>
<keyword evidence="1" id="KW-1133">Transmembrane helix</keyword>
<dbReference type="RefSeq" id="YP_009190448.1">
    <property type="nucleotide sequence ID" value="NC_028683.1"/>
</dbReference>
<sequence>MILVIFIELIISIVCAVCFFTGAWVPSATFMGFMFIAWIISCVVGICREANS</sequence>
<dbReference type="OrthoDB" id="41691at10239"/>
<evidence type="ECO:0000313" key="3">
    <source>
        <dbReference type="Proteomes" id="UP000204657"/>
    </source>
</evidence>
<protein>
    <submittedName>
        <fullName evidence="2">Uncharacterized protein</fullName>
    </submittedName>
</protein>
<proteinExistence type="predicted"/>
<dbReference type="Proteomes" id="UP000204657">
    <property type="component" value="Segment"/>
</dbReference>
<organism evidence="2 3">
    <name type="scientific">Edwardsiella phage PEi20</name>
    <dbReference type="NCBI Taxonomy" id="1608310"/>
    <lineage>
        <taxon>Viruses</taxon>
        <taxon>Duplodnaviria</taxon>
        <taxon>Heunggongvirae</taxon>
        <taxon>Uroviricota</taxon>
        <taxon>Caudoviricetes</taxon>
        <taxon>Pantevenvirales</taxon>
        <taxon>Straboviridae</taxon>
        <taxon>Tevenvirinae</taxon>
        <taxon>Kanagawavirus</taxon>
        <taxon>Kanagawavirus pei20</taxon>
    </lineage>
</organism>
<keyword evidence="1" id="KW-0472">Membrane</keyword>
<evidence type="ECO:0000313" key="2">
    <source>
        <dbReference type="EMBL" id="BAQ22940.1"/>
    </source>
</evidence>
<dbReference type="EMBL" id="AP014714">
    <property type="protein sequence ID" value="BAQ22940.1"/>
    <property type="molecule type" value="Genomic_DNA"/>
</dbReference>
<accession>A0A0B6VSW6</accession>
<dbReference type="KEGG" id="vg:26519048"/>
<dbReference type="GeneID" id="26519048"/>
<evidence type="ECO:0000256" key="1">
    <source>
        <dbReference type="SAM" id="Phobius"/>
    </source>
</evidence>